<evidence type="ECO:0000313" key="2">
    <source>
        <dbReference type="EMBL" id="KFW08404.1"/>
    </source>
</evidence>
<feature type="compositionally biased region" description="Basic and acidic residues" evidence="1">
    <location>
        <begin position="153"/>
        <end position="168"/>
    </location>
</feature>
<gene>
    <name evidence="2" type="ORF">N326_01937</name>
</gene>
<dbReference type="GO" id="GO:0005829">
    <property type="term" value="C:cytosol"/>
    <property type="evidence" value="ECO:0007669"/>
    <property type="project" value="TreeGrafter"/>
</dbReference>
<keyword evidence="3" id="KW-1185">Reference proteome</keyword>
<feature type="region of interest" description="Disordered" evidence="1">
    <location>
        <begin position="71"/>
        <end position="90"/>
    </location>
</feature>
<feature type="non-terminal residue" evidence="2">
    <location>
        <position position="245"/>
    </location>
</feature>
<proteinExistence type="predicted"/>
<dbReference type="Proteomes" id="UP000054232">
    <property type="component" value="Unassembled WGS sequence"/>
</dbReference>
<dbReference type="GO" id="GO:0005813">
    <property type="term" value="C:centrosome"/>
    <property type="evidence" value="ECO:0007669"/>
    <property type="project" value="TreeGrafter"/>
</dbReference>
<name>A0A093JBP6_EURHL</name>
<dbReference type="PANTHER" id="PTHR21553:SF26">
    <property type="entry name" value="ALMS MOTIF DOMAIN-CONTAINING PROTEIN"/>
    <property type="match status" value="1"/>
</dbReference>
<feature type="compositionally biased region" description="Basic and acidic residues" evidence="1">
    <location>
        <begin position="127"/>
        <end position="143"/>
    </location>
</feature>
<accession>A0A093JBP6</accession>
<dbReference type="GO" id="GO:0005814">
    <property type="term" value="C:centriole"/>
    <property type="evidence" value="ECO:0007669"/>
    <property type="project" value="TreeGrafter"/>
</dbReference>
<feature type="region of interest" description="Disordered" evidence="1">
    <location>
        <begin position="125"/>
        <end position="245"/>
    </location>
</feature>
<feature type="compositionally biased region" description="Polar residues" evidence="1">
    <location>
        <begin position="186"/>
        <end position="203"/>
    </location>
</feature>
<dbReference type="AlphaFoldDB" id="A0A093JBP6"/>
<evidence type="ECO:0000313" key="3">
    <source>
        <dbReference type="Proteomes" id="UP000054232"/>
    </source>
</evidence>
<organism evidence="2 3">
    <name type="scientific">Eurypyga helias</name>
    <name type="common">Sunbittern</name>
    <name type="synonym">Ardea helias</name>
    <dbReference type="NCBI Taxonomy" id="54383"/>
    <lineage>
        <taxon>Eukaryota</taxon>
        <taxon>Metazoa</taxon>
        <taxon>Chordata</taxon>
        <taxon>Craniata</taxon>
        <taxon>Vertebrata</taxon>
        <taxon>Euteleostomi</taxon>
        <taxon>Archelosauria</taxon>
        <taxon>Archosauria</taxon>
        <taxon>Dinosauria</taxon>
        <taxon>Saurischia</taxon>
        <taxon>Theropoda</taxon>
        <taxon>Coelurosauria</taxon>
        <taxon>Aves</taxon>
        <taxon>Neognathae</taxon>
        <taxon>Neoaves</taxon>
        <taxon>Phaethontimorphae</taxon>
        <taxon>Eurypygiformes</taxon>
        <taxon>Eurypygidae</taxon>
        <taxon>Eurypyga</taxon>
    </lineage>
</organism>
<evidence type="ECO:0000256" key="1">
    <source>
        <dbReference type="SAM" id="MobiDB-lite"/>
    </source>
</evidence>
<dbReference type="GO" id="GO:0046599">
    <property type="term" value="P:regulation of centriole replication"/>
    <property type="evidence" value="ECO:0007669"/>
    <property type="project" value="TreeGrafter"/>
</dbReference>
<dbReference type="PANTHER" id="PTHR21553">
    <property type="entry name" value="ALMS1-RELATED"/>
    <property type="match status" value="1"/>
</dbReference>
<feature type="compositionally biased region" description="Polar residues" evidence="1">
    <location>
        <begin position="71"/>
        <end position="82"/>
    </location>
</feature>
<feature type="non-terminal residue" evidence="2">
    <location>
        <position position="1"/>
    </location>
</feature>
<reference evidence="2 3" key="1">
    <citation type="submission" date="2014-04" db="EMBL/GenBank/DDBJ databases">
        <title>Genome evolution of avian class.</title>
        <authorList>
            <person name="Zhang G."/>
            <person name="Li C."/>
        </authorList>
    </citation>
    <scope>NUCLEOTIDE SEQUENCE [LARGE SCALE GENOMIC DNA]</scope>
    <source>
        <strain evidence="2">BGI_N326</strain>
    </source>
</reference>
<feature type="compositionally biased region" description="Basic and acidic residues" evidence="1">
    <location>
        <begin position="210"/>
        <end position="238"/>
    </location>
</feature>
<protein>
    <submittedName>
        <fullName evidence="2">Centrosomal protein KIAA1731</fullName>
    </submittedName>
</protein>
<dbReference type="EMBL" id="KK572578">
    <property type="protein sequence ID" value="KFW08404.1"/>
    <property type="molecule type" value="Genomic_DNA"/>
</dbReference>
<sequence>ETESGGGIMEEPELTLVSSNDISLAESGAECTDGEKMKEDKTNNPACADQSELSAFAEEREFFPLAPDADYSTSVRLNTPSEARSPGGSCFPPHQTAVMLLEFASTPGSLQESFVKRKKTFIQNSLKRVEEIKNKEREDEKPKARPFQRGKPGKLDRRKEPLISDKKGAVARQLKKVGEVRVSSPEDGTSGETAPPQRASSLPHQLPQVGKEEAARLEPCAKTREKAKEFQKKMLEKLRTKKSGK</sequence>